<dbReference type="InterPro" id="IPR011990">
    <property type="entry name" value="TPR-like_helical_dom_sf"/>
</dbReference>
<reference evidence="2 3" key="1">
    <citation type="submission" date="2017-05" db="EMBL/GenBank/DDBJ databases">
        <title>Complete genome sequence of Streptomyces sp. SCSIO 03032 revealed the diverse biosynthetic pathways for its bioactive secondary metabolites.</title>
        <authorList>
            <person name="Ma L."/>
            <person name="Zhu Y."/>
            <person name="Zhang W."/>
            <person name="Zhang G."/>
            <person name="Tian X."/>
            <person name="Zhang S."/>
            <person name="Zhang C."/>
        </authorList>
    </citation>
    <scope>NUCLEOTIDE SEQUENCE [LARGE SCALE GENOMIC DNA]</scope>
    <source>
        <strain evidence="2 3">SCSIO 03032</strain>
    </source>
</reference>
<dbReference type="EMBL" id="CP021121">
    <property type="protein sequence ID" value="ARQ71509.1"/>
    <property type="molecule type" value="Genomic_DNA"/>
</dbReference>
<keyword evidence="3" id="KW-1185">Reference proteome</keyword>
<dbReference type="InterPro" id="IPR027417">
    <property type="entry name" value="P-loop_NTPase"/>
</dbReference>
<dbReference type="PANTHER" id="PTHR46082">
    <property type="entry name" value="ATP/GTP-BINDING PROTEIN-RELATED"/>
    <property type="match status" value="1"/>
</dbReference>
<feature type="compositionally biased region" description="Pro residues" evidence="1">
    <location>
        <begin position="828"/>
        <end position="863"/>
    </location>
</feature>
<sequence length="863" mass="91885">MPEPVRIGHNEGIVSFGDHTINMLYRAERMTVLPDALLRPSAEVPPVRGVIGQPPLPTALFVGREAEFAALDAALAGRAPAERRLYTLCGLDGVGKTTLAARYAATRGAVHPQICWLRADSAGAVDDGLGRIALSLEPHLAELPSPLLRERALNWLSTHDDWLLVLDQVTDRAHVRELLARAPGGAYLLTTDDRSLANSLGPFSDLGPLPAGTAEELLAAHLSRGGVDAAAADIADICRSLGHLPLAVAQAGAFLAETRLAPAEYAGTLRARPQAAYHPPAPGAPDNRSLVTIWRLATERVSDVPGATDALAFCSWLAPEGIPRELLRVAVPVDNVDAALGALASHGLIGLGPETISVHPLLQHWYRTRTRPTRRGEESLNEGFSAAHMALAAFLPQTTEPETWPRWRGMLPHLEALQRNAPNPYAQAAVVLANNAGAYLNEQGEVARSVPLLEKAWAVAYRHFGIEHPATFMSEAHLARAYEDAGRIADLRSLRSRVLGAWQEARGEDDEQTLGALANVAAALLLDGDGETAASLYRVVLGTLLSRLGPDHKKVLRVRDGLADAYEVLGDLNACLIELETNAAAWTRVCGPADPATIVCLRRLAAARTDLGDTDGAVLALEQLLRDITRARGHDAPEALTVRTDLALTRQPGDMAGSVALLDHVATDSRRVLGDTHQGTVFRRRKLAEALLTTGDTRRGVAEYRRLHADLTTALGPAQRGTLRAQCDVGVALVLARDFEAAIAVLAETAAGQAAALGADDEDVLRARDVLAAAFLLAGRVDRARQEAEALAADCRRVLGAGHERTRLAEDLVARAHAGPRKPRSPAAGPPVPPMPHFPPMPRVPPPPVAPPPPPRPPGPPAT</sequence>
<name>A0A1W7D3L4_9ACTN</name>
<dbReference type="PANTHER" id="PTHR46082:SF6">
    <property type="entry name" value="AAA+ ATPASE DOMAIN-CONTAINING PROTEIN-RELATED"/>
    <property type="match status" value="1"/>
</dbReference>
<dbReference type="SUPFAM" id="SSF52540">
    <property type="entry name" value="P-loop containing nucleoside triphosphate hydrolases"/>
    <property type="match status" value="1"/>
</dbReference>
<organism evidence="2 3">
    <name type="scientific">Streptomyces marincola</name>
    <dbReference type="NCBI Taxonomy" id="2878388"/>
    <lineage>
        <taxon>Bacteria</taxon>
        <taxon>Bacillati</taxon>
        <taxon>Actinomycetota</taxon>
        <taxon>Actinomycetes</taxon>
        <taxon>Kitasatosporales</taxon>
        <taxon>Streptomycetaceae</taxon>
        <taxon>Streptomyces</taxon>
    </lineage>
</organism>
<gene>
    <name evidence="2" type="ORF">CAG99_24150</name>
</gene>
<dbReference type="OrthoDB" id="580767at2"/>
<dbReference type="KEGG" id="smao:CAG99_24150"/>
<evidence type="ECO:0000256" key="1">
    <source>
        <dbReference type="SAM" id="MobiDB-lite"/>
    </source>
</evidence>
<feature type="region of interest" description="Disordered" evidence="1">
    <location>
        <begin position="815"/>
        <end position="863"/>
    </location>
</feature>
<dbReference type="Gene3D" id="3.40.50.300">
    <property type="entry name" value="P-loop containing nucleotide triphosphate hydrolases"/>
    <property type="match status" value="1"/>
</dbReference>
<evidence type="ECO:0008006" key="4">
    <source>
        <dbReference type="Google" id="ProtNLM"/>
    </source>
</evidence>
<dbReference type="AlphaFoldDB" id="A0A1W7D3L4"/>
<protein>
    <recommendedName>
        <fullName evidence="4">Tetratricopeptide repeat-containing protein</fullName>
    </recommendedName>
</protein>
<proteinExistence type="predicted"/>
<accession>A0A1W7D3L4</accession>
<dbReference type="Gene3D" id="1.25.40.10">
    <property type="entry name" value="Tetratricopeptide repeat domain"/>
    <property type="match status" value="2"/>
</dbReference>
<dbReference type="InterPro" id="IPR053137">
    <property type="entry name" value="NLR-like"/>
</dbReference>
<dbReference type="Pfam" id="PF13374">
    <property type="entry name" value="TPR_10"/>
    <property type="match status" value="1"/>
</dbReference>
<evidence type="ECO:0000313" key="2">
    <source>
        <dbReference type="EMBL" id="ARQ71509.1"/>
    </source>
</evidence>
<dbReference type="SUPFAM" id="SSF48452">
    <property type="entry name" value="TPR-like"/>
    <property type="match status" value="2"/>
</dbReference>
<evidence type="ECO:0000313" key="3">
    <source>
        <dbReference type="Proteomes" id="UP000194218"/>
    </source>
</evidence>
<dbReference type="RefSeq" id="WP_086161350.1">
    <property type="nucleotide sequence ID" value="NZ_CP021121.1"/>
</dbReference>
<dbReference type="Proteomes" id="UP000194218">
    <property type="component" value="Chromosome"/>
</dbReference>
<dbReference type="PRINTS" id="PR00364">
    <property type="entry name" value="DISEASERSIST"/>
</dbReference>